<evidence type="ECO:0000256" key="1">
    <source>
        <dbReference type="ARBA" id="ARBA00008520"/>
    </source>
</evidence>
<dbReference type="Pfam" id="PF01547">
    <property type="entry name" value="SBP_bac_1"/>
    <property type="match status" value="1"/>
</dbReference>
<dbReference type="InterPro" id="IPR050490">
    <property type="entry name" value="Bact_solute-bd_prot1"/>
</dbReference>
<keyword evidence="3" id="KW-0732">Signal</keyword>
<evidence type="ECO:0000313" key="5">
    <source>
        <dbReference type="Proteomes" id="UP000501452"/>
    </source>
</evidence>
<sequence length="452" mass="48567">MGQRNPSRQATVGGGLSRKGFLKVGGTALAGATLLGTGALAGCGGSGDDASGATEFTFSFGPDNSGSLEEIVRRFNERFEGRYRANYRVMAADTGQYFNQVKTEFQAGGGEIDLIGGDVVWPAQFAANGWIEDLSDRFTEEDRRAFLPAPVESCAYEGAVYGVPWFTDAGLLYYRKDLLEGSGFSGPPETWEELKEQAMKVAADSDAEDGFVFQAAEYEGGTVNGLEYIWTAGGDVLAGEDLGDVVIDGPRAVEGLSIERDMVESGVAPQAVSTYAEQECQAAFLNGRAVFCRNWPYMYALAGEEGQSNIEPGQVGVAPLPVATGRDNSFSGLGGWNFYLNAASSGEEKEAAYEFVKFATAPEQQKYRALNGSFLPTLQDLYSDEEIVDKVPVIALGEEAIKNARPRPLSPYYSDMSLVMAEQFNACVKGAKTPQETADTLDRELQEIVDSA</sequence>
<comment type="similarity">
    <text evidence="1">Belongs to the bacterial solute-binding protein 1 family.</text>
</comment>
<dbReference type="PANTHER" id="PTHR43649">
    <property type="entry name" value="ARABINOSE-BINDING PROTEIN-RELATED"/>
    <property type="match status" value="1"/>
</dbReference>
<dbReference type="EMBL" id="CP045119">
    <property type="protein sequence ID" value="QIN81636.1"/>
    <property type="molecule type" value="Genomic_DNA"/>
</dbReference>
<keyword evidence="5" id="KW-1185">Reference proteome</keyword>
<dbReference type="SUPFAM" id="SSF53850">
    <property type="entry name" value="Periplasmic binding protein-like II"/>
    <property type="match status" value="1"/>
</dbReference>
<evidence type="ECO:0000256" key="2">
    <source>
        <dbReference type="ARBA" id="ARBA00022448"/>
    </source>
</evidence>
<dbReference type="AlphaFoldDB" id="A0A6G8Q594"/>
<keyword evidence="2" id="KW-0813">Transport</keyword>
<gene>
    <name evidence="4" type="ORF">GBA63_02580</name>
</gene>
<name>A0A6G8Q594_9ACTN</name>
<dbReference type="PANTHER" id="PTHR43649:SF34">
    <property type="entry name" value="ABC TRANSPORTER PERIPLASMIC-BINDING PROTEIN YCJN-RELATED"/>
    <property type="match status" value="1"/>
</dbReference>
<dbReference type="InterPro" id="IPR006059">
    <property type="entry name" value="SBP"/>
</dbReference>
<reference evidence="4 5" key="1">
    <citation type="submission" date="2019-10" db="EMBL/GenBank/DDBJ databases">
        <title>Rubrobacter sp nov SCSIO 52090 isolated from a deep-sea sediment in the South China Sea.</title>
        <authorList>
            <person name="Chen R.W."/>
        </authorList>
    </citation>
    <scope>NUCLEOTIDE SEQUENCE [LARGE SCALE GENOMIC DNA]</scope>
    <source>
        <strain evidence="4 5">SCSIO 52909</strain>
    </source>
</reference>
<accession>A0A6G8Q594</accession>
<proteinExistence type="inferred from homology"/>
<dbReference type="KEGG" id="rub:GBA63_02580"/>
<dbReference type="Gene3D" id="3.40.190.10">
    <property type="entry name" value="Periplasmic binding protein-like II"/>
    <property type="match status" value="2"/>
</dbReference>
<dbReference type="InterPro" id="IPR006311">
    <property type="entry name" value="TAT_signal"/>
</dbReference>
<dbReference type="PROSITE" id="PS51318">
    <property type="entry name" value="TAT"/>
    <property type="match status" value="1"/>
</dbReference>
<protein>
    <submittedName>
        <fullName evidence="4">Extracellular solute-binding protein</fullName>
    </submittedName>
</protein>
<organism evidence="4 5">
    <name type="scientific">Rubrobacter tropicus</name>
    <dbReference type="NCBI Taxonomy" id="2653851"/>
    <lineage>
        <taxon>Bacteria</taxon>
        <taxon>Bacillati</taxon>
        <taxon>Actinomycetota</taxon>
        <taxon>Rubrobacteria</taxon>
        <taxon>Rubrobacterales</taxon>
        <taxon>Rubrobacteraceae</taxon>
        <taxon>Rubrobacter</taxon>
    </lineage>
</organism>
<dbReference type="Proteomes" id="UP000501452">
    <property type="component" value="Chromosome"/>
</dbReference>
<dbReference type="CDD" id="cd14750">
    <property type="entry name" value="PBP2_TMBP"/>
    <property type="match status" value="1"/>
</dbReference>
<evidence type="ECO:0000256" key="3">
    <source>
        <dbReference type="ARBA" id="ARBA00022729"/>
    </source>
</evidence>
<evidence type="ECO:0000313" key="4">
    <source>
        <dbReference type="EMBL" id="QIN81636.1"/>
    </source>
</evidence>